<gene>
    <name evidence="4" type="ORF">GGD88_000793</name>
</gene>
<dbReference type="Proteomes" id="UP000555728">
    <property type="component" value="Unassembled WGS sequence"/>
</dbReference>
<sequence length="123" mass="13289">MATRLLIAEDEPSILESLVFILGREGYDIATARDGDDALSQLRTAPATDLLILDIMLPRRNGFEVLKAVRAEPALSGLPVLMLTAKGQARDRQMAEQMGADAFIAKPFSNQDVVRAVRGLAAP</sequence>
<keyword evidence="1 2" id="KW-0597">Phosphoprotein</keyword>
<dbReference type="InterPro" id="IPR001789">
    <property type="entry name" value="Sig_transdc_resp-reg_receiver"/>
</dbReference>
<dbReference type="PANTHER" id="PTHR44591">
    <property type="entry name" value="STRESS RESPONSE REGULATOR PROTEIN 1"/>
    <property type="match status" value="1"/>
</dbReference>
<dbReference type="Pfam" id="PF00072">
    <property type="entry name" value="Response_reg"/>
    <property type="match status" value="1"/>
</dbReference>
<protein>
    <submittedName>
        <fullName evidence="4">DNA-binding response OmpR family regulator</fullName>
    </submittedName>
</protein>
<evidence type="ECO:0000256" key="1">
    <source>
        <dbReference type="ARBA" id="ARBA00022553"/>
    </source>
</evidence>
<dbReference type="Gene3D" id="3.40.50.2300">
    <property type="match status" value="1"/>
</dbReference>
<proteinExistence type="predicted"/>
<dbReference type="InterPro" id="IPR050595">
    <property type="entry name" value="Bact_response_regulator"/>
</dbReference>
<comment type="caution">
    <text evidence="4">The sequence shown here is derived from an EMBL/GenBank/DDBJ whole genome shotgun (WGS) entry which is preliminary data.</text>
</comment>
<evidence type="ECO:0000313" key="5">
    <source>
        <dbReference type="Proteomes" id="UP000555728"/>
    </source>
</evidence>
<evidence type="ECO:0000256" key="2">
    <source>
        <dbReference type="PROSITE-ProRule" id="PRU00169"/>
    </source>
</evidence>
<accession>A0A7W6RXK5</accession>
<dbReference type="AlphaFoldDB" id="A0A7W6RXK5"/>
<dbReference type="PROSITE" id="PS50110">
    <property type="entry name" value="RESPONSE_REGULATORY"/>
    <property type="match status" value="1"/>
</dbReference>
<reference evidence="4 5" key="1">
    <citation type="submission" date="2020-08" db="EMBL/GenBank/DDBJ databases">
        <title>Genome sequencing of Purple Non-Sulfur Bacteria from various extreme environments.</title>
        <authorList>
            <person name="Mayer M."/>
        </authorList>
    </citation>
    <scope>NUCLEOTIDE SEQUENCE [LARGE SCALE GENOMIC DNA]</scope>
    <source>
        <strain evidence="4 5">JA135</strain>
    </source>
</reference>
<dbReference type="SUPFAM" id="SSF52172">
    <property type="entry name" value="CheY-like"/>
    <property type="match status" value="1"/>
</dbReference>
<dbReference type="InterPro" id="IPR011006">
    <property type="entry name" value="CheY-like_superfamily"/>
</dbReference>
<dbReference type="PANTHER" id="PTHR44591:SF3">
    <property type="entry name" value="RESPONSE REGULATORY DOMAIN-CONTAINING PROTEIN"/>
    <property type="match status" value="1"/>
</dbReference>
<evidence type="ECO:0000259" key="3">
    <source>
        <dbReference type="PROSITE" id="PS50110"/>
    </source>
</evidence>
<keyword evidence="5" id="KW-1185">Reference proteome</keyword>
<dbReference type="GO" id="GO:0000160">
    <property type="term" value="P:phosphorelay signal transduction system"/>
    <property type="evidence" value="ECO:0007669"/>
    <property type="project" value="InterPro"/>
</dbReference>
<feature type="modified residue" description="4-aspartylphosphate" evidence="2">
    <location>
        <position position="54"/>
    </location>
</feature>
<keyword evidence="4" id="KW-0238">DNA-binding</keyword>
<feature type="domain" description="Response regulatory" evidence="3">
    <location>
        <begin position="4"/>
        <end position="121"/>
    </location>
</feature>
<evidence type="ECO:0000313" key="4">
    <source>
        <dbReference type="EMBL" id="MBB4285079.1"/>
    </source>
</evidence>
<dbReference type="EMBL" id="JACIGI010000004">
    <property type="protein sequence ID" value="MBB4285079.1"/>
    <property type="molecule type" value="Genomic_DNA"/>
</dbReference>
<name>A0A7W6RXK5_9PROT</name>
<organism evidence="4 5">
    <name type="scientific">Roseospira goensis</name>
    <dbReference type="NCBI Taxonomy" id="391922"/>
    <lineage>
        <taxon>Bacteria</taxon>
        <taxon>Pseudomonadati</taxon>
        <taxon>Pseudomonadota</taxon>
        <taxon>Alphaproteobacteria</taxon>
        <taxon>Rhodospirillales</taxon>
        <taxon>Rhodospirillaceae</taxon>
        <taxon>Roseospira</taxon>
    </lineage>
</organism>
<dbReference type="SMART" id="SM00448">
    <property type="entry name" value="REC"/>
    <property type="match status" value="1"/>
</dbReference>
<dbReference type="GO" id="GO:0003677">
    <property type="term" value="F:DNA binding"/>
    <property type="evidence" value="ECO:0007669"/>
    <property type="project" value="UniProtKB-KW"/>
</dbReference>
<dbReference type="CDD" id="cd17574">
    <property type="entry name" value="REC_OmpR"/>
    <property type="match status" value="1"/>
</dbReference>
<dbReference type="RefSeq" id="WP_184431922.1">
    <property type="nucleotide sequence ID" value="NZ_JACIGI010000004.1"/>
</dbReference>